<dbReference type="SMART" id="SM00347">
    <property type="entry name" value="HTH_MARR"/>
    <property type="match status" value="1"/>
</dbReference>
<evidence type="ECO:0000256" key="2">
    <source>
        <dbReference type="ARBA" id="ARBA00023125"/>
    </source>
</evidence>
<gene>
    <name evidence="5" type="ORF">GCM10023196_040390</name>
</gene>
<proteinExistence type="predicted"/>
<keyword evidence="1" id="KW-0805">Transcription regulation</keyword>
<dbReference type="RefSeq" id="WP_345432454.1">
    <property type="nucleotide sequence ID" value="NZ_BAABHK010000005.1"/>
</dbReference>
<dbReference type="PANTHER" id="PTHR42756:SF1">
    <property type="entry name" value="TRANSCRIPTIONAL REPRESSOR OF EMRAB OPERON"/>
    <property type="match status" value="1"/>
</dbReference>
<dbReference type="PROSITE" id="PS50995">
    <property type="entry name" value="HTH_MARR_2"/>
    <property type="match status" value="1"/>
</dbReference>
<dbReference type="Pfam" id="PF12802">
    <property type="entry name" value="MarR_2"/>
    <property type="match status" value="1"/>
</dbReference>
<dbReference type="EMBL" id="BAABHK010000005">
    <property type="protein sequence ID" value="GAA4627588.1"/>
    <property type="molecule type" value="Genomic_DNA"/>
</dbReference>
<dbReference type="Proteomes" id="UP001501442">
    <property type="component" value="Unassembled WGS sequence"/>
</dbReference>
<dbReference type="CDD" id="cd00090">
    <property type="entry name" value="HTH_ARSR"/>
    <property type="match status" value="1"/>
</dbReference>
<dbReference type="PRINTS" id="PR00598">
    <property type="entry name" value="HTHMARR"/>
</dbReference>
<dbReference type="InterPro" id="IPR036390">
    <property type="entry name" value="WH_DNA-bd_sf"/>
</dbReference>
<reference evidence="6" key="1">
    <citation type="journal article" date="2019" name="Int. J. Syst. Evol. Microbiol.">
        <title>The Global Catalogue of Microorganisms (GCM) 10K type strain sequencing project: providing services to taxonomists for standard genome sequencing and annotation.</title>
        <authorList>
            <consortium name="The Broad Institute Genomics Platform"/>
            <consortium name="The Broad Institute Genome Sequencing Center for Infectious Disease"/>
            <person name="Wu L."/>
            <person name="Ma J."/>
        </authorList>
    </citation>
    <scope>NUCLEOTIDE SEQUENCE [LARGE SCALE GENOMIC DNA]</scope>
    <source>
        <strain evidence="6">JCM 17939</strain>
    </source>
</reference>
<keyword evidence="2" id="KW-0238">DNA-binding</keyword>
<organism evidence="5 6">
    <name type="scientific">Actinoallomurus vinaceus</name>
    <dbReference type="NCBI Taxonomy" id="1080074"/>
    <lineage>
        <taxon>Bacteria</taxon>
        <taxon>Bacillati</taxon>
        <taxon>Actinomycetota</taxon>
        <taxon>Actinomycetes</taxon>
        <taxon>Streptosporangiales</taxon>
        <taxon>Thermomonosporaceae</taxon>
        <taxon>Actinoallomurus</taxon>
    </lineage>
</organism>
<evidence type="ECO:0000259" key="4">
    <source>
        <dbReference type="PROSITE" id="PS50995"/>
    </source>
</evidence>
<dbReference type="PANTHER" id="PTHR42756">
    <property type="entry name" value="TRANSCRIPTIONAL REGULATOR, MARR"/>
    <property type="match status" value="1"/>
</dbReference>
<dbReference type="SUPFAM" id="SSF46785">
    <property type="entry name" value="Winged helix' DNA-binding domain"/>
    <property type="match status" value="1"/>
</dbReference>
<dbReference type="PROSITE" id="PS01117">
    <property type="entry name" value="HTH_MARR_1"/>
    <property type="match status" value="1"/>
</dbReference>
<dbReference type="InterPro" id="IPR023187">
    <property type="entry name" value="Tscrpt_reg_MarR-type_CS"/>
</dbReference>
<dbReference type="InterPro" id="IPR011991">
    <property type="entry name" value="ArsR-like_HTH"/>
</dbReference>
<protein>
    <submittedName>
        <fullName evidence="5">MarR family transcriptional regulator</fullName>
    </submittedName>
</protein>
<sequence>MRDDEDMATGARHTLGRQLNFAAKAARGYMEQHLATAGSSFAVWTALFALKAKGPLIQRELADMLGVEGPTLTRHLARMEAEGLIVRRRTSSDRRAAVVDMTDAGRQMFERLSAVVSASGEHVLDGFSPEEIDQFVGYLTRVIRNVETFSPARRHTPVHS</sequence>
<name>A0ABP8UBY2_9ACTN</name>
<evidence type="ECO:0000256" key="1">
    <source>
        <dbReference type="ARBA" id="ARBA00023015"/>
    </source>
</evidence>
<dbReference type="InterPro" id="IPR036388">
    <property type="entry name" value="WH-like_DNA-bd_sf"/>
</dbReference>
<evidence type="ECO:0000256" key="3">
    <source>
        <dbReference type="ARBA" id="ARBA00023163"/>
    </source>
</evidence>
<keyword evidence="3" id="KW-0804">Transcription</keyword>
<dbReference type="Gene3D" id="1.10.10.10">
    <property type="entry name" value="Winged helix-like DNA-binding domain superfamily/Winged helix DNA-binding domain"/>
    <property type="match status" value="1"/>
</dbReference>
<keyword evidence="6" id="KW-1185">Reference proteome</keyword>
<evidence type="ECO:0000313" key="6">
    <source>
        <dbReference type="Proteomes" id="UP001501442"/>
    </source>
</evidence>
<dbReference type="InterPro" id="IPR000835">
    <property type="entry name" value="HTH_MarR-typ"/>
</dbReference>
<evidence type="ECO:0000313" key="5">
    <source>
        <dbReference type="EMBL" id="GAA4627588.1"/>
    </source>
</evidence>
<comment type="caution">
    <text evidence="5">The sequence shown here is derived from an EMBL/GenBank/DDBJ whole genome shotgun (WGS) entry which is preliminary data.</text>
</comment>
<accession>A0ABP8UBY2</accession>
<feature type="domain" description="HTH marR-type" evidence="4">
    <location>
        <begin position="12"/>
        <end position="144"/>
    </location>
</feature>